<feature type="signal peptide" evidence="2">
    <location>
        <begin position="1"/>
        <end position="36"/>
    </location>
</feature>
<evidence type="ECO:0000256" key="2">
    <source>
        <dbReference type="SAM" id="SignalP"/>
    </source>
</evidence>
<keyword evidence="4" id="KW-1185">Reference proteome</keyword>
<dbReference type="AlphaFoldDB" id="A0A518K5A3"/>
<proteinExistence type="predicted"/>
<protein>
    <recommendedName>
        <fullName evidence="5">Secreted protein</fullName>
    </recommendedName>
</protein>
<name>A0A518K5A3_9BACT</name>
<keyword evidence="2" id="KW-0732">Signal</keyword>
<feature type="compositionally biased region" description="Basic and acidic residues" evidence="1">
    <location>
        <begin position="296"/>
        <end position="306"/>
    </location>
</feature>
<sequence precursor="true">METPVKQDAVTHRPRWGILAGLPLAAALLVHAGANAADLDQSATPWQETPPYATAVEAVSGWLERQPGGPALAQQWAEAIGETPQPSRLSVELVRIVAIADGQLASIVSEPDDTPPEWLKKSLGDAAPSLLLAIADQLAGAERYDACLAWTEGLDADEVYSPALLDYLRAVAGRMTIDDEQAAESLKRLPGDELDSLGPARDWVVAALGREMKGKQEPLPTVARRMKDVQRRLALEEPGETTQERQQQILDELDELIKKLEEQRKQQQQMAAASQGGSGAEPGEAAEESLPSELKGPGEVDRKRLVAGDAWGSLPPAERERLTQAITRDFPPHYRGLIEDYFRTLASEADATEEADAPTADQP</sequence>
<dbReference type="KEGG" id="bmei:Spa11_11510"/>
<feature type="chain" id="PRO_5021731894" description="Secreted protein" evidence="2">
    <location>
        <begin position="37"/>
        <end position="363"/>
    </location>
</feature>
<dbReference type="RefSeq" id="WP_145109136.1">
    <property type="nucleotide sequence ID" value="NZ_CP036349.1"/>
</dbReference>
<reference evidence="3 4" key="1">
    <citation type="submission" date="2019-02" db="EMBL/GenBank/DDBJ databases">
        <title>Deep-cultivation of Planctomycetes and their phenomic and genomic characterization uncovers novel biology.</title>
        <authorList>
            <person name="Wiegand S."/>
            <person name="Jogler M."/>
            <person name="Boedeker C."/>
            <person name="Pinto D."/>
            <person name="Vollmers J."/>
            <person name="Rivas-Marin E."/>
            <person name="Kohn T."/>
            <person name="Peeters S.H."/>
            <person name="Heuer A."/>
            <person name="Rast P."/>
            <person name="Oberbeckmann S."/>
            <person name="Bunk B."/>
            <person name="Jeske O."/>
            <person name="Meyerdierks A."/>
            <person name="Storesund J.E."/>
            <person name="Kallscheuer N."/>
            <person name="Luecker S."/>
            <person name="Lage O.M."/>
            <person name="Pohl T."/>
            <person name="Merkel B.J."/>
            <person name="Hornburger P."/>
            <person name="Mueller R.-W."/>
            <person name="Bruemmer F."/>
            <person name="Labrenz M."/>
            <person name="Spormann A.M."/>
            <person name="Op den Camp H."/>
            <person name="Overmann J."/>
            <person name="Amann R."/>
            <person name="Jetten M.S.M."/>
            <person name="Mascher T."/>
            <person name="Medema M.H."/>
            <person name="Devos D.P."/>
            <person name="Kaster A.-K."/>
            <person name="Ovreas L."/>
            <person name="Rohde M."/>
            <person name="Galperin M.Y."/>
            <person name="Jogler C."/>
        </authorList>
    </citation>
    <scope>NUCLEOTIDE SEQUENCE [LARGE SCALE GENOMIC DNA]</scope>
    <source>
        <strain evidence="3 4">Spa11</strain>
    </source>
</reference>
<feature type="region of interest" description="Disordered" evidence="1">
    <location>
        <begin position="262"/>
        <end position="330"/>
    </location>
</feature>
<evidence type="ECO:0000256" key="1">
    <source>
        <dbReference type="SAM" id="MobiDB-lite"/>
    </source>
</evidence>
<evidence type="ECO:0008006" key="5">
    <source>
        <dbReference type="Google" id="ProtNLM"/>
    </source>
</evidence>
<feature type="compositionally biased region" description="Low complexity" evidence="1">
    <location>
        <begin position="266"/>
        <end position="275"/>
    </location>
</feature>
<accession>A0A518K5A3</accession>
<evidence type="ECO:0000313" key="4">
    <source>
        <dbReference type="Proteomes" id="UP000316426"/>
    </source>
</evidence>
<evidence type="ECO:0000313" key="3">
    <source>
        <dbReference type="EMBL" id="QDV72964.1"/>
    </source>
</evidence>
<gene>
    <name evidence="3" type="ORF">Spa11_11510</name>
</gene>
<dbReference type="Proteomes" id="UP000316426">
    <property type="component" value="Chromosome"/>
</dbReference>
<dbReference type="EMBL" id="CP036349">
    <property type="protein sequence ID" value="QDV72964.1"/>
    <property type="molecule type" value="Genomic_DNA"/>
</dbReference>
<organism evidence="3 4">
    <name type="scientific">Botrimarina mediterranea</name>
    <dbReference type="NCBI Taxonomy" id="2528022"/>
    <lineage>
        <taxon>Bacteria</taxon>
        <taxon>Pseudomonadati</taxon>
        <taxon>Planctomycetota</taxon>
        <taxon>Planctomycetia</taxon>
        <taxon>Pirellulales</taxon>
        <taxon>Lacipirellulaceae</taxon>
        <taxon>Botrimarina</taxon>
    </lineage>
</organism>